<dbReference type="GO" id="GO:0005634">
    <property type="term" value="C:nucleus"/>
    <property type="evidence" value="ECO:0007669"/>
    <property type="project" value="TreeGrafter"/>
</dbReference>
<dbReference type="FunFam" id="2.60.120.470:FF:000002">
    <property type="entry name" value="PITH domain-containing protein 1"/>
    <property type="match status" value="1"/>
</dbReference>
<dbReference type="Gene3D" id="2.60.120.470">
    <property type="entry name" value="PITH domain"/>
    <property type="match status" value="1"/>
</dbReference>
<organism evidence="3 4">
    <name type="scientific">Lucilia cuprina</name>
    <name type="common">Green bottle fly</name>
    <name type="synonym">Australian sheep blowfly</name>
    <dbReference type="NCBI Taxonomy" id="7375"/>
    <lineage>
        <taxon>Eukaryota</taxon>
        <taxon>Metazoa</taxon>
        <taxon>Ecdysozoa</taxon>
        <taxon>Arthropoda</taxon>
        <taxon>Hexapoda</taxon>
        <taxon>Insecta</taxon>
        <taxon>Pterygota</taxon>
        <taxon>Neoptera</taxon>
        <taxon>Endopterygota</taxon>
        <taxon>Diptera</taxon>
        <taxon>Brachycera</taxon>
        <taxon>Muscomorpha</taxon>
        <taxon>Oestroidea</taxon>
        <taxon>Calliphoridae</taxon>
        <taxon>Luciliinae</taxon>
        <taxon>Lucilia</taxon>
    </lineage>
</organism>
<dbReference type="OrthoDB" id="2635at2759"/>
<sequence length="213" mass="24171">MPHGHSHDHDGHGCGHEATDVDHALEMGIEYSLYQKIDMENLECLNEESEGSGKKVFKPYEKRLDLTEFVQSDADEELLFNIPFTGNVKLKGIIIAGANDDSHPNKMRLFKNRPAMTFDDVRAKADQEFELTRDSRAEIEYAPKVVTFSSIHHLSIHIPSNYGDDNTKIYYIGLRGEFSEAHYHGVTICTYEARPNVSDHKSDAFDAVNRTIQ</sequence>
<dbReference type="Proteomes" id="UP000037069">
    <property type="component" value="Unassembled WGS sequence"/>
</dbReference>
<dbReference type="PANTHER" id="PTHR12175:SF1">
    <property type="entry name" value="PITH DOMAIN-CONTAINING PROTEIN 1"/>
    <property type="match status" value="1"/>
</dbReference>
<comment type="similarity">
    <text evidence="1">Belongs to the PITHD1 family.</text>
</comment>
<dbReference type="Pfam" id="PF06201">
    <property type="entry name" value="PITH"/>
    <property type="match status" value="1"/>
</dbReference>
<dbReference type="InterPro" id="IPR045099">
    <property type="entry name" value="PITH1-like"/>
</dbReference>
<dbReference type="GO" id="GO:0080090">
    <property type="term" value="P:regulation of primary metabolic process"/>
    <property type="evidence" value="ECO:0007669"/>
    <property type="project" value="UniProtKB-ARBA"/>
</dbReference>
<evidence type="ECO:0000259" key="2">
    <source>
        <dbReference type="PROSITE" id="PS51532"/>
    </source>
</evidence>
<dbReference type="AlphaFoldDB" id="A0A0L0CB51"/>
<dbReference type="EMBL" id="JRES01000753">
    <property type="protein sequence ID" value="KNC28699.1"/>
    <property type="molecule type" value="Genomic_DNA"/>
</dbReference>
<name>A0A0L0CB51_LUCCU</name>
<dbReference type="InterPro" id="IPR037047">
    <property type="entry name" value="PITH_dom_sf"/>
</dbReference>
<dbReference type="GO" id="GO:0060255">
    <property type="term" value="P:regulation of macromolecule metabolic process"/>
    <property type="evidence" value="ECO:0007669"/>
    <property type="project" value="UniProtKB-ARBA"/>
</dbReference>
<dbReference type="InterPro" id="IPR010400">
    <property type="entry name" value="PITH_dom"/>
</dbReference>
<dbReference type="OMA" id="RLVFKPW"/>
<accession>A0A0L0CB51</accession>
<dbReference type="PROSITE" id="PS51532">
    <property type="entry name" value="PITH"/>
    <property type="match status" value="1"/>
</dbReference>
<dbReference type="GO" id="GO:0045654">
    <property type="term" value="P:positive regulation of megakaryocyte differentiation"/>
    <property type="evidence" value="ECO:0007669"/>
    <property type="project" value="UniProtKB-ARBA"/>
</dbReference>
<dbReference type="InterPro" id="IPR008979">
    <property type="entry name" value="Galactose-bd-like_sf"/>
</dbReference>
<comment type="caution">
    <text evidence="3">The sequence shown here is derived from an EMBL/GenBank/DDBJ whole genome shotgun (WGS) entry which is preliminary data.</text>
</comment>
<proteinExistence type="inferred from homology"/>
<evidence type="ECO:0000256" key="1">
    <source>
        <dbReference type="ARBA" id="ARBA00025788"/>
    </source>
</evidence>
<evidence type="ECO:0000313" key="3">
    <source>
        <dbReference type="EMBL" id="KNC28699.1"/>
    </source>
</evidence>
<protein>
    <recommendedName>
        <fullName evidence="2">PITH domain-containing protein</fullName>
    </recommendedName>
</protein>
<gene>
    <name evidence="3" type="ORF">FF38_09420</name>
</gene>
<keyword evidence="4" id="KW-1185">Reference proteome</keyword>
<dbReference type="PANTHER" id="PTHR12175">
    <property type="entry name" value="AD039 HT014 THIOREDOXIN FAMILY TRP26"/>
    <property type="match status" value="1"/>
</dbReference>
<dbReference type="GO" id="GO:0005737">
    <property type="term" value="C:cytoplasm"/>
    <property type="evidence" value="ECO:0007669"/>
    <property type="project" value="UniProtKB-ARBA"/>
</dbReference>
<dbReference type="SUPFAM" id="SSF49785">
    <property type="entry name" value="Galactose-binding domain-like"/>
    <property type="match status" value="1"/>
</dbReference>
<reference evidence="3 4" key="1">
    <citation type="journal article" date="2015" name="Nat. Commun.">
        <title>Lucilia cuprina genome unlocks parasitic fly biology to underpin future interventions.</title>
        <authorList>
            <person name="Anstead C.A."/>
            <person name="Korhonen P.K."/>
            <person name="Young N.D."/>
            <person name="Hall R.S."/>
            <person name="Jex A.R."/>
            <person name="Murali S.C."/>
            <person name="Hughes D.S."/>
            <person name="Lee S.F."/>
            <person name="Perry T."/>
            <person name="Stroehlein A.J."/>
            <person name="Ansell B.R."/>
            <person name="Breugelmans B."/>
            <person name="Hofmann A."/>
            <person name="Qu J."/>
            <person name="Dugan S."/>
            <person name="Lee S.L."/>
            <person name="Chao H."/>
            <person name="Dinh H."/>
            <person name="Han Y."/>
            <person name="Doddapaneni H.V."/>
            <person name="Worley K.C."/>
            <person name="Muzny D.M."/>
            <person name="Ioannidis P."/>
            <person name="Waterhouse R.M."/>
            <person name="Zdobnov E.M."/>
            <person name="James P.J."/>
            <person name="Bagnall N.H."/>
            <person name="Kotze A.C."/>
            <person name="Gibbs R.A."/>
            <person name="Richards S."/>
            <person name="Batterham P."/>
            <person name="Gasser R.B."/>
        </authorList>
    </citation>
    <scope>NUCLEOTIDE SEQUENCE [LARGE SCALE GENOMIC DNA]</scope>
    <source>
        <strain evidence="3 4">LS</strain>
        <tissue evidence="3">Full body</tissue>
    </source>
</reference>
<evidence type="ECO:0000313" key="4">
    <source>
        <dbReference type="Proteomes" id="UP000037069"/>
    </source>
</evidence>
<feature type="domain" description="PITH" evidence="2">
    <location>
        <begin position="22"/>
        <end position="194"/>
    </location>
</feature>